<reference evidence="1 2" key="1">
    <citation type="submission" date="2014-02" db="EMBL/GenBank/DDBJ databases">
        <title>Single nucleus genome sequencing reveals high similarity among nuclei of an endomycorrhizal fungus.</title>
        <authorList>
            <person name="Lin K."/>
            <person name="Geurts R."/>
            <person name="Zhang Z."/>
            <person name="Limpens E."/>
            <person name="Saunders D.G."/>
            <person name="Mu D."/>
            <person name="Pang E."/>
            <person name="Cao H."/>
            <person name="Cha H."/>
            <person name="Lin T."/>
            <person name="Zhou Q."/>
            <person name="Shang Y."/>
            <person name="Li Y."/>
            <person name="Ivanov S."/>
            <person name="Sharma T."/>
            <person name="Velzen R.V."/>
            <person name="Ruijter N.D."/>
            <person name="Aanen D.K."/>
            <person name="Win J."/>
            <person name="Kamoun S."/>
            <person name="Bisseling T."/>
            <person name="Huang S."/>
        </authorList>
    </citation>
    <scope>NUCLEOTIDE SEQUENCE [LARGE SCALE GENOMIC DNA]</scope>
    <source>
        <strain evidence="2">DAOM197198w</strain>
    </source>
</reference>
<keyword evidence="2" id="KW-1185">Reference proteome</keyword>
<dbReference type="EMBL" id="JEMT01029215">
    <property type="protein sequence ID" value="EXX52791.1"/>
    <property type="molecule type" value="Genomic_DNA"/>
</dbReference>
<dbReference type="Proteomes" id="UP000022910">
    <property type="component" value="Unassembled WGS sequence"/>
</dbReference>
<organism evidence="1 2">
    <name type="scientific">Rhizophagus irregularis (strain DAOM 197198w)</name>
    <name type="common">Glomus intraradices</name>
    <dbReference type="NCBI Taxonomy" id="1432141"/>
    <lineage>
        <taxon>Eukaryota</taxon>
        <taxon>Fungi</taxon>
        <taxon>Fungi incertae sedis</taxon>
        <taxon>Mucoromycota</taxon>
        <taxon>Glomeromycotina</taxon>
        <taxon>Glomeromycetes</taxon>
        <taxon>Glomerales</taxon>
        <taxon>Glomeraceae</taxon>
        <taxon>Rhizophagus</taxon>
    </lineage>
</organism>
<dbReference type="OrthoDB" id="2486999at2759"/>
<accession>A0A015K037</accession>
<dbReference type="HOGENOM" id="CLU_1556097_0_0_1"/>
<sequence>MVYFVVQFGQRRYLWKEQVNEVNCISITYREHFIPHIANEDILHQHIPRCCVPILKPCEGCSKHTPYYRDLRPICVVVTATHQLYKIDVHGKSFKPKLNISNLPKNCVFPQRSLFSLRISAFNIFTINSRRAGSAAVPAIDINTTSANAPSASCSRTKHIISRYQSISNWRS</sequence>
<evidence type="ECO:0000313" key="1">
    <source>
        <dbReference type="EMBL" id="EXX52791.1"/>
    </source>
</evidence>
<name>A0A015K037_RHIIW</name>
<comment type="caution">
    <text evidence="1">The sequence shown here is derived from an EMBL/GenBank/DDBJ whole genome shotgun (WGS) entry which is preliminary data.</text>
</comment>
<protein>
    <submittedName>
        <fullName evidence="1">Uncharacterized protein</fullName>
    </submittedName>
</protein>
<dbReference type="AlphaFoldDB" id="A0A015K037"/>
<evidence type="ECO:0000313" key="2">
    <source>
        <dbReference type="Proteomes" id="UP000022910"/>
    </source>
</evidence>
<gene>
    <name evidence="1" type="ORF">RirG_249940</name>
</gene>
<proteinExistence type="predicted"/>